<keyword evidence="6 13" id="KW-0418">Kinase</keyword>
<accession>A0A7T1T561</accession>
<evidence type="ECO:0000256" key="6">
    <source>
        <dbReference type="ARBA" id="ARBA00022777"/>
    </source>
</evidence>
<name>A0A7T1T561_9ACTN</name>
<feature type="coiled-coil region" evidence="9">
    <location>
        <begin position="143"/>
        <end position="183"/>
    </location>
</feature>
<dbReference type="Gene3D" id="1.20.5.1930">
    <property type="match status" value="1"/>
</dbReference>
<evidence type="ECO:0000256" key="4">
    <source>
        <dbReference type="ARBA" id="ARBA00022679"/>
    </source>
</evidence>
<evidence type="ECO:0000313" key="13">
    <source>
        <dbReference type="EMBL" id="QPP06570.1"/>
    </source>
</evidence>
<keyword evidence="9" id="KW-0175">Coiled coil</keyword>
<dbReference type="InterPro" id="IPR003594">
    <property type="entry name" value="HATPase_dom"/>
</dbReference>
<comment type="catalytic activity">
    <reaction evidence="1">
        <text>ATP + protein L-histidine = ADP + protein N-phospho-L-histidine.</text>
        <dbReference type="EC" id="2.7.13.3"/>
    </reaction>
</comment>
<dbReference type="GO" id="GO:0000155">
    <property type="term" value="F:phosphorelay sensor kinase activity"/>
    <property type="evidence" value="ECO:0007669"/>
    <property type="project" value="InterPro"/>
</dbReference>
<evidence type="ECO:0000256" key="8">
    <source>
        <dbReference type="ARBA" id="ARBA00023012"/>
    </source>
</evidence>
<dbReference type="SUPFAM" id="SSF55874">
    <property type="entry name" value="ATPase domain of HSP90 chaperone/DNA topoisomerase II/histidine kinase"/>
    <property type="match status" value="1"/>
</dbReference>
<keyword evidence="10" id="KW-0472">Membrane</keyword>
<keyword evidence="4" id="KW-0808">Transferase</keyword>
<keyword evidence="14" id="KW-1185">Reference proteome</keyword>
<dbReference type="EMBL" id="CP048882">
    <property type="protein sequence ID" value="QPP06570.1"/>
    <property type="molecule type" value="Genomic_DNA"/>
</dbReference>
<evidence type="ECO:0000259" key="12">
    <source>
        <dbReference type="Pfam" id="PF07730"/>
    </source>
</evidence>
<dbReference type="Pfam" id="PF02518">
    <property type="entry name" value="HATPase_c"/>
    <property type="match status" value="1"/>
</dbReference>
<feature type="domain" description="Histidine kinase/HSP90-like ATPase" evidence="11">
    <location>
        <begin position="285"/>
        <end position="370"/>
    </location>
</feature>
<reference evidence="14" key="1">
    <citation type="submission" date="2020-02" db="EMBL/GenBank/DDBJ databases">
        <title>Streptomyces sp. ASO4wet.</title>
        <authorList>
            <person name="Risdian C."/>
            <person name="Landwehr W."/>
            <person name="Schupp P."/>
            <person name="Wink J."/>
        </authorList>
    </citation>
    <scope>NUCLEOTIDE SEQUENCE [LARGE SCALE GENOMIC DNA]</scope>
    <source>
        <strain evidence="14">ASO4wet</strain>
    </source>
</reference>
<feature type="domain" description="Signal transduction histidine kinase subgroup 3 dimerisation and phosphoacceptor" evidence="12">
    <location>
        <begin position="175"/>
        <end position="239"/>
    </location>
</feature>
<feature type="transmembrane region" description="Helical" evidence="10">
    <location>
        <begin position="34"/>
        <end position="52"/>
    </location>
</feature>
<evidence type="ECO:0000259" key="11">
    <source>
        <dbReference type="Pfam" id="PF02518"/>
    </source>
</evidence>
<evidence type="ECO:0000256" key="5">
    <source>
        <dbReference type="ARBA" id="ARBA00022741"/>
    </source>
</evidence>
<evidence type="ECO:0000256" key="7">
    <source>
        <dbReference type="ARBA" id="ARBA00022840"/>
    </source>
</evidence>
<dbReference type="Pfam" id="PF07730">
    <property type="entry name" value="HisKA_3"/>
    <property type="match status" value="1"/>
</dbReference>
<dbReference type="Proteomes" id="UP000595046">
    <property type="component" value="Chromosome"/>
</dbReference>
<dbReference type="AlphaFoldDB" id="A0A7T1T561"/>
<evidence type="ECO:0000256" key="3">
    <source>
        <dbReference type="ARBA" id="ARBA00022553"/>
    </source>
</evidence>
<dbReference type="Gene3D" id="3.30.565.10">
    <property type="entry name" value="Histidine kinase-like ATPase, C-terminal domain"/>
    <property type="match status" value="1"/>
</dbReference>
<dbReference type="CDD" id="cd16917">
    <property type="entry name" value="HATPase_UhpB-NarQ-NarX-like"/>
    <property type="match status" value="1"/>
</dbReference>
<keyword evidence="3" id="KW-0597">Phosphoprotein</keyword>
<sequence>MNRLRWTDWVLAAGMFTLLSVQILIVGPDTGQTSMWPWGWTLTAVASWALLFRRLMPRTVLAVTAVAGLLYYPLGYPDTFLGFTFMIAMYSVALEVGRLTALLSAFAVVFGFGLVGRLRHADLSVDGSEIAGTSGALLLAIILAEVRRNHRAAVQRAEAAERSREEEARLRATEERLRIARELHDVLAHQISLINVQAGAALHRRDPDQAFTALGDIKQASKETLRELRGVLGVLRQADEDAPVGPVPSLEALPDLIAQTKAAGMDVRLEGASDQPVAPPVDLTAYRIVQEALTNVVRHAGASEAVVSLGHESGQLIVEIADNGCAEPDPERMRLGNGLRGMRERAATVGGTVVAEPGPSGFRVRAELPVGGLGS</sequence>
<evidence type="ECO:0000256" key="9">
    <source>
        <dbReference type="SAM" id="Coils"/>
    </source>
</evidence>
<keyword evidence="10" id="KW-0812">Transmembrane</keyword>
<dbReference type="RefSeq" id="WP_197350395.1">
    <property type="nucleotide sequence ID" value="NZ_CP048882.1"/>
</dbReference>
<gene>
    <name evidence="13" type="ORF">G4Z16_09340</name>
</gene>
<evidence type="ECO:0000313" key="14">
    <source>
        <dbReference type="Proteomes" id="UP000595046"/>
    </source>
</evidence>
<dbReference type="GO" id="GO:0005524">
    <property type="term" value="F:ATP binding"/>
    <property type="evidence" value="ECO:0007669"/>
    <property type="project" value="UniProtKB-KW"/>
</dbReference>
<proteinExistence type="predicted"/>
<evidence type="ECO:0000256" key="1">
    <source>
        <dbReference type="ARBA" id="ARBA00000085"/>
    </source>
</evidence>
<organism evidence="13 14">
    <name type="scientific">Streptomyces bathyalis</name>
    <dbReference type="NCBI Taxonomy" id="2710756"/>
    <lineage>
        <taxon>Bacteria</taxon>
        <taxon>Bacillati</taxon>
        <taxon>Actinomycetota</taxon>
        <taxon>Actinomycetes</taxon>
        <taxon>Kitasatosporales</taxon>
        <taxon>Streptomycetaceae</taxon>
        <taxon>Streptomyces</taxon>
    </lineage>
</organism>
<feature type="transmembrane region" description="Helical" evidence="10">
    <location>
        <begin position="59"/>
        <end position="76"/>
    </location>
</feature>
<keyword evidence="10" id="KW-1133">Transmembrane helix</keyword>
<evidence type="ECO:0000256" key="10">
    <source>
        <dbReference type="SAM" id="Phobius"/>
    </source>
</evidence>
<dbReference type="KEGG" id="sbat:G4Z16_09340"/>
<keyword evidence="7" id="KW-0067">ATP-binding</keyword>
<dbReference type="PANTHER" id="PTHR24421:SF10">
    <property type="entry name" value="NITRATE_NITRITE SENSOR PROTEIN NARQ"/>
    <property type="match status" value="1"/>
</dbReference>
<dbReference type="InterPro" id="IPR011712">
    <property type="entry name" value="Sig_transdc_His_kin_sub3_dim/P"/>
</dbReference>
<keyword evidence="8" id="KW-0902">Two-component regulatory system</keyword>
<evidence type="ECO:0000256" key="2">
    <source>
        <dbReference type="ARBA" id="ARBA00012438"/>
    </source>
</evidence>
<feature type="transmembrane region" description="Helical" evidence="10">
    <location>
        <begin position="96"/>
        <end position="115"/>
    </location>
</feature>
<keyword evidence="5" id="KW-0547">Nucleotide-binding</keyword>
<dbReference type="GO" id="GO:0016020">
    <property type="term" value="C:membrane"/>
    <property type="evidence" value="ECO:0007669"/>
    <property type="project" value="InterPro"/>
</dbReference>
<feature type="transmembrane region" description="Helical" evidence="10">
    <location>
        <begin position="9"/>
        <end position="28"/>
    </location>
</feature>
<dbReference type="InterPro" id="IPR036890">
    <property type="entry name" value="HATPase_C_sf"/>
</dbReference>
<dbReference type="GO" id="GO:0046983">
    <property type="term" value="F:protein dimerization activity"/>
    <property type="evidence" value="ECO:0007669"/>
    <property type="project" value="InterPro"/>
</dbReference>
<dbReference type="InterPro" id="IPR050482">
    <property type="entry name" value="Sensor_HK_TwoCompSys"/>
</dbReference>
<dbReference type="EC" id="2.7.13.3" evidence="2"/>
<dbReference type="PANTHER" id="PTHR24421">
    <property type="entry name" value="NITRATE/NITRITE SENSOR PROTEIN NARX-RELATED"/>
    <property type="match status" value="1"/>
</dbReference>
<protein>
    <recommendedName>
        <fullName evidence="2">histidine kinase</fullName>
        <ecNumber evidence="2">2.7.13.3</ecNumber>
    </recommendedName>
</protein>